<dbReference type="InterPro" id="IPR001781">
    <property type="entry name" value="Znf_LIM"/>
</dbReference>
<dbReference type="Proteomes" id="UP001642483">
    <property type="component" value="Unassembled WGS sequence"/>
</dbReference>
<keyword evidence="4 5" id="KW-0440">LIM domain</keyword>
<sequence length="287" mass="32450">MSVKLSRNQEVPSCNKCLVSLMGRQYLVGQNSRKFCVECYEALFCNTCHTCGSIIATGSRDISYKDLHFHDGCFTCAGCSKSLSGERFIHKENQFICERCYENKFSPKCSNCKKPFRPGVKRMEYEGLSYHEKCFCCSSCSDVIGKKSFVKKDDGIFCESCFESRLADKCAKCKKVIKSSGVSYKEETYHSGCFVCGACAKELAGEQFVTHDKTPYCIDCHTSKFAKKCLKCNQPISGIGETKMIAFEDFSWHLGCFKCEKCKMALENKGFVMHEEDTYCEDCAEEL</sequence>
<dbReference type="Gene3D" id="2.10.110.10">
    <property type="entry name" value="Cysteine Rich Protein"/>
    <property type="match status" value="4"/>
</dbReference>
<dbReference type="SMART" id="SM00132">
    <property type="entry name" value="LIM"/>
    <property type="match status" value="4"/>
</dbReference>
<dbReference type="SUPFAM" id="SSF57716">
    <property type="entry name" value="Glucocorticoid receptor-like (DNA-binding domain)"/>
    <property type="match status" value="5"/>
</dbReference>
<proteinExistence type="predicted"/>
<accession>A0ABP0G995</accession>
<reference evidence="7 8" key="1">
    <citation type="submission" date="2024-02" db="EMBL/GenBank/DDBJ databases">
        <authorList>
            <person name="Daric V."/>
            <person name="Darras S."/>
        </authorList>
    </citation>
    <scope>NUCLEOTIDE SEQUENCE [LARGE SCALE GENOMIC DNA]</scope>
</reference>
<evidence type="ECO:0000259" key="6">
    <source>
        <dbReference type="PROSITE" id="PS50023"/>
    </source>
</evidence>
<evidence type="ECO:0000256" key="3">
    <source>
        <dbReference type="ARBA" id="ARBA00022833"/>
    </source>
</evidence>
<dbReference type="PANTHER" id="PTHR24205">
    <property type="entry name" value="FOUR AND A HALF LIM DOMAINS PROTEIN"/>
    <property type="match status" value="1"/>
</dbReference>
<dbReference type="EMBL" id="CAWYQH010000106">
    <property type="protein sequence ID" value="CAK8687852.1"/>
    <property type="molecule type" value="Genomic_DNA"/>
</dbReference>
<evidence type="ECO:0000256" key="5">
    <source>
        <dbReference type="PROSITE-ProRule" id="PRU00125"/>
    </source>
</evidence>
<evidence type="ECO:0000256" key="4">
    <source>
        <dbReference type="ARBA" id="ARBA00023038"/>
    </source>
</evidence>
<dbReference type="PROSITE" id="PS50023">
    <property type="entry name" value="LIM_DOMAIN_2"/>
    <property type="match status" value="3"/>
</dbReference>
<feature type="domain" description="LIM zinc-binding" evidence="6">
    <location>
        <begin position="230"/>
        <end position="287"/>
    </location>
</feature>
<evidence type="ECO:0000256" key="1">
    <source>
        <dbReference type="ARBA" id="ARBA00022723"/>
    </source>
</evidence>
<protein>
    <recommendedName>
        <fullName evidence="6">LIM zinc-binding domain-containing protein</fullName>
    </recommendedName>
</protein>
<gene>
    <name evidence="7" type="ORF">CVLEPA_LOCUS19905</name>
</gene>
<evidence type="ECO:0000313" key="7">
    <source>
        <dbReference type="EMBL" id="CAK8687852.1"/>
    </source>
</evidence>
<feature type="domain" description="LIM zinc-binding" evidence="6">
    <location>
        <begin position="168"/>
        <end position="227"/>
    </location>
</feature>
<keyword evidence="2" id="KW-0677">Repeat</keyword>
<keyword evidence="8" id="KW-1185">Reference proteome</keyword>
<dbReference type="PANTHER" id="PTHR24205:SF4">
    <property type="entry name" value="PROTEIN ESPINAS"/>
    <property type="match status" value="1"/>
</dbReference>
<name>A0ABP0G995_CLALP</name>
<dbReference type="CDD" id="cd09345">
    <property type="entry name" value="LIM2_FHL"/>
    <property type="match status" value="1"/>
</dbReference>
<keyword evidence="1 5" id="KW-0479">Metal-binding</keyword>
<organism evidence="7 8">
    <name type="scientific">Clavelina lepadiformis</name>
    <name type="common">Light-bulb sea squirt</name>
    <name type="synonym">Ascidia lepadiformis</name>
    <dbReference type="NCBI Taxonomy" id="159417"/>
    <lineage>
        <taxon>Eukaryota</taxon>
        <taxon>Metazoa</taxon>
        <taxon>Chordata</taxon>
        <taxon>Tunicata</taxon>
        <taxon>Ascidiacea</taxon>
        <taxon>Aplousobranchia</taxon>
        <taxon>Clavelinidae</taxon>
        <taxon>Clavelina</taxon>
    </lineage>
</organism>
<evidence type="ECO:0000256" key="2">
    <source>
        <dbReference type="ARBA" id="ARBA00022737"/>
    </source>
</evidence>
<evidence type="ECO:0000313" key="8">
    <source>
        <dbReference type="Proteomes" id="UP001642483"/>
    </source>
</evidence>
<dbReference type="PROSITE" id="PS00478">
    <property type="entry name" value="LIM_DOMAIN_1"/>
    <property type="match status" value="3"/>
</dbReference>
<feature type="domain" description="LIM zinc-binding" evidence="6">
    <location>
        <begin position="46"/>
        <end position="107"/>
    </location>
</feature>
<comment type="caution">
    <text evidence="7">The sequence shown here is derived from an EMBL/GenBank/DDBJ whole genome shotgun (WGS) entry which is preliminary data.</text>
</comment>
<dbReference type="Pfam" id="PF00412">
    <property type="entry name" value="LIM"/>
    <property type="match status" value="4"/>
</dbReference>
<keyword evidence="3 5" id="KW-0862">Zinc</keyword>